<keyword evidence="2" id="KW-0119">Carbohydrate metabolism</keyword>
<dbReference type="PANTHER" id="PTHR36306">
    <property type="entry name" value="ALPHA-AMYLASE-RELATED-RELATED"/>
    <property type="match status" value="1"/>
</dbReference>
<dbReference type="Pfam" id="PF03065">
    <property type="entry name" value="Glyco_hydro_57"/>
    <property type="match status" value="1"/>
</dbReference>
<protein>
    <submittedName>
        <fullName evidence="5">Alpha-amylase</fullName>
    </submittedName>
</protein>
<keyword evidence="6" id="KW-1185">Reference proteome</keyword>
<dbReference type="CDD" id="cd10795">
    <property type="entry name" value="GH57N_MJA1_like"/>
    <property type="match status" value="1"/>
</dbReference>
<dbReference type="PANTHER" id="PTHR36306:SF1">
    <property type="entry name" value="ALPHA-AMYLASE-RELATED"/>
    <property type="match status" value="1"/>
</dbReference>
<dbReference type="InterPro" id="IPR052046">
    <property type="entry name" value="GH57_Enzymes"/>
</dbReference>
<name>A0ABR4XJZ8_9PORP</name>
<dbReference type="Gene3D" id="3.20.110.20">
    <property type="match status" value="1"/>
</dbReference>
<dbReference type="SUPFAM" id="SSF88713">
    <property type="entry name" value="Glycoside hydrolase/deacetylase"/>
    <property type="match status" value="1"/>
</dbReference>
<evidence type="ECO:0000256" key="1">
    <source>
        <dbReference type="ARBA" id="ARBA00006821"/>
    </source>
</evidence>
<proteinExistence type="inferred from homology"/>
<accession>A0ABR4XJZ8</accession>
<dbReference type="InterPro" id="IPR004300">
    <property type="entry name" value="Glyco_hydro_57_N"/>
</dbReference>
<feature type="coiled-coil region" evidence="3">
    <location>
        <begin position="399"/>
        <end position="433"/>
    </location>
</feature>
<comment type="caution">
    <text evidence="5">The sequence shown here is derived from an EMBL/GenBank/DDBJ whole genome shotgun (WGS) entry which is preliminary data.</text>
</comment>
<gene>
    <name evidence="5" type="ORF">HQ43_08060</name>
</gene>
<comment type="similarity">
    <text evidence="1">Belongs to the glycosyl hydrolase 57 family.</text>
</comment>
<reference evidence="5 6" key="1">
    <citation type="submission" date="2014-08" db="EMBL/GenBank/DDBJ databases">
        <title>Porphyromonas canoris strain:OH2762 Genome sequencing.</title>
        <authorList>
            <person name="Wallis C."/>
            <person name="Deusch O."/>
            <person name="O'Flynn C."/>
            <person name="Davis I."/>
            <person name="Jospin G."/>
            <person name="Darling A.E."/>
            <person name="Coil D.A."/>
            <person name="Alexiev A."/>
            <person name="Horsfall A."/>
            <person name="Kirkwood N."/>
            <person name="Harris S."/>
            <person name="Eisen J.A."/>
        </authorList>
    </citation>
    <scope>NUCLEOTIDE SEQUENCE [LARGE SCALE GENOMIC DNA]</scope>
    <source>
        <strain evidence="6">COT-108 OH2762</strain>
    </source>
</reference>
<dbReference type="Proteomes" id="UP000030101">
    <property type="component" value="Unassembled WGS sequence"/>
</dbReference>
<dbReference type="RefSeq" id="WP_036791777.1">
    <property type="nucleotide sequence ID" value="NZ_JQZV01000013.1"/>
</dbReference>
<keyword evidence="3" id="KW-0175">Coiled coil</keyword>
<evidence type="ECO:0000313" key="5">
    <source>
        <dbReference type="EMBL" id="KGN91992.1"/>
    </source>
</evidence>
<evidence type="ECO:0000259" key="4">
    <source>
        <dbReference type="Pfam" id="PF03065"/>
    </source>
</evidence>
<organism evidence="5 6">
    <name type="scientific">Porphyromonas canoris</name>
    <dbReference type="NCBI Taxonomy" id="36875"/>
    <lineage>
        <taxon>Bacteria</taxon>
        <taxon>Pseudomonadati</taxon>
        <taxon>Bacteroidota</taxon>
        <taxon>Bacteroidia</taxon>
        <taxon>Bacteroidales</taxon>
        <taxon>Porphyromonadaceae</taxon>
        <taxon>Porphyromonas</taxon>
    </lineage>
</organism>
<sequence>MKRICLNLNLHQPFRLKRYRFFDIGNDHYYFDDFQNEEVFRLLAEESYLPALRTIRDLIIQDRVPFRFSISISGTAFEQIELYAPELLDLLLDINSTGQIEFIAAPYSYSLSSLGDTAEFEREVGVLSKKIELLFGVSPRVLRNTELIYSDDIALTAQKMGFKAMMTEGAKHVLGWKSPNYLYSSAEAPELKLMLRNASYSSDLVRHFSNLHWSEYPLTTEKLAGWFANLPEVESFVYIDIPLETFGHIHKRPSGIFEFLKALPTTLESRGISMALPSEILQQEEVAAPLSVPSPISWSEEEKGITSWLGNVLQQEAFRKLGEWGERLRLSTDRRLFLDWLHLQSCDHFFYMTTLYQDVRPFSPYDNAYDAFNNYMNVLSDVVLRIQAQYPISIENEELSALVLTIQNQDKQIVALEKELSELKAKKKTTKKSTKAAE</sequence>
<evidence type="ECO:0000313" key="6">
    <source>
        <dbReference type="Proteomes" id="UP000030101"/>
    </source>
</evidence>
<evidence type="ECO:0000256" key="2">
    <source>
        <dbReference type="ARBA" id="ARBA00023277"/>
    </source>
</evidence>
<feature type="domain" description="Glycoside hydrolase family 57 N-terminal" evidence="4">
    <location>
        <begin position="6"/>
        <end position="285"/>
    </location>
</feature>
<dbReference type="EMBL" id="JQZV01000013">
    <property type="protein sequence ID" value="KGN91992.1"/>
    <property type="molecule type" value="Genomic_DNA"/>
</dbReference>
<evidence type="ECO:0000256" key="3">
    <source>
        <dbReference type="SAM" id="Coils"/>
    </source>
</evidence>
<dbReference type="InterPro" id="IPR011330">
    <property type="entry name" value="Glyco_hydro/deAcase_b/a-brl"/>
</dbReference>